<feature type="transmembrane region" description="Helical" evidence="5">
    <location>
        <begin position="299"/>
        <end position="319"/>
    </location>
</feature>
<keyword evidence="2 5" id="KW-0812">Transmembrane</keyword>
<evidence type="ECO:0000256" key="5">
    <source>
        <dbReference type="SAM" id="Phobius"/>
    </source>
</evidence>
<feature type="transmembrane region" description="Helical" evidence="5">
    <location>
        <begin position="99"/>
        <end position="117"/>
    </location>
</feature>
<proteinExistence type="predicted"/>
<reference evidence="8" key="1">
    <citation type="journal article" date="2013" name="Genome Announc.">
        <title>Genome sequence of the food spoilage yeast Zygosaccharomyces bailii CLIB 213(T).</title>
        <authorList>
            <person name="Galeote V."/>
            <person name="Bigey F."/>
            <person name="Devillers H."/>
            <person name="Neuveglise C."/>
            <person name="Dequin S."/>
        </authorList>
    </citation>
    <scope>NUCLEOTIDE SEQUENCE [LARGE SCALE GENOMIC DNA]</scope>
    <source>
        <strain evidence="8">CLIB 213 / ATCC 58445 / CBS 680 / CCRC 21525 / NBRC 1098 / NCYC 1416 / NRRL Y-2227</strain>
    </source>
</reference>
<feature type="domain" description="Sugar phosphate transporter" evidence="6">
    <location>
        <begin position="11"/>
        <end position="171"/>
    </location>
</feature>
<keyword evidence="3 5" id="KW-1133">Transmembrane helix</keyword>
<dbReference type="InterPro" id="IPR037185">
    <property type="entry name" value="EmrE-like"/>
</dbReference>
<dbReference type="Proteomes" id="UP000019375">
    <property type="component" value="Unassembled WGS sequence"/>
</dbReference>
<dbReference type="SUPFAM" id="SSF103481">
    <property type="entry name" value="Multidrug resistance efflux transporter EmrE"/>
    <property type="match status" value="1"/>
</dbReference>
<dbReference type="PANTHER" id="PTHR11132">
    <property type="entry name" value="SOLUTE CARRIER FAMILY 35"/>
    <property type="match status" value="1"/>
</dbReference>
<feature type="transmembrane region" description="Helical" evidence="5">
    <location>
        <begin position="155"/>
        <end position="173"/>
    </location>
</feature>
<dbReference type="EMBL" id="HG316456">
    <property type="protein sequence ID" value="CDF88857.1"/>
    <property type="molecule type" value="Genomic_DNA"/>
</dbReference>
<name>A0A8J2T5D4_ZYGB2</name>
<keyword evidence="4 5" id="KW-0472">Membrane</keyword>
<evidence type="ECO:0000256" key="3">
    <source>
        <dbReference type="ARBA" id="ARBA00022989"/>
    </source>
</evidence>
<feature type="transmembrane region" description="Helical" evidence="5">
    <location>
        <begin position="352"/>
        <end position="369"/>
    </location>
</feature>
<accession>A0A8J2T5D4</accession>
<feature type="transmembrane region" description="Helical" evidence="5">
    <location>
        <begin position="261"/>
        <end position="279"/>
    </location>
</feature>
<dbReference type="InterPro" id="IPR050186">
    <property type="entry name" value="TPT_transporter"/>
</dbReference>
<evidence type="ECO:0000256" key="4">
    <source>
        <dbReference type="ARBA" id="ARBA00023136"/>
    </source>
</evidence>
<evidence type="ECO:0000313" key="7">
    <source>
        <dbReference type="EMBL" id="CDF88857.1"/>
    </source>
</evidence>
<dbReference type="Pfam" id="PF03151">
    <property type="entry name" value="TPT"/>
    <property type="match status" value="2"/>
</dbReference>
<evidence type="ECO:0000256" key="1">
    <source>
        <dbReference type="ARBA" id="ARBA00004141"/>
    </source>
</evidence>
<dbReference type="InterPro" id="IPR004853">
    <property type="entry name" value="Sugar_P_trans_dom"/>
</dbReference>
<dbReference type="OrthoDB" id="1588579at2759"/>
<dbReference type="GO" id="GO:0016020">
    <property type="term" value="C:membrane"/>
    <property type="evidence" value="ECO:0007669"/>
    <property type="project" value="UniProtKB-SubCell"/>
</dbReference>
<sequence length="385" mass="43888">MQQKFHAYSHIILLCLCWYIISSFASQVTKKILTIHPLPLFLGEFQFAYTAFLACICCVLANKFPSFCRRFPEGTFPQYHDESHPRYQRNTFIRPTKHLLLTLLPLSLFQFVGKYFGHMATSLVPISTVASVKTLSPVCIIIIQKFFDLAGPQLGGHAYVSLACIILGVWIIVSEDGRDTSRAGLVAGARDSVEYSSYGILCAVSSMLIFAAQNVYGKGVFTYKQENSNRFDKAVSPLPIYMERKGNVIIPESIKYDKLTLMLYISLVGFSLSFGWFMTWEYSTIYNEITQIGFGSIPWKLLFLNGTFHFLQAMIAYQLLGEVSTLTYSIANIMKRIVVITVSWVVSSRRITANQLLGLFLNMFGLFLYERYNNRRKKVQRKTHL</sequence>
<feature type="transmembrane region" description="Helical" evidence="5">
    <location>
        <begin position="7"/>
        <end position="25"/>
    </location>
</feature>
<evidence type="ECO:0000259" key="6">
    <source>
        <dbReference type="Pfam" id="PF03151"/>
    </source>
</evidence>
<organism evidence="7 8">
    <name type="scientific">Zygosaccharomyces bailii (strain CLIB 213 / ATCC 58445 / CBS 680 / BCRC 21525 / NBRC 1098 / NCYC 1416 / NRRL Y-2227)</name>
    <dbReference type="NCBI Taxonomy" id="1333698"/>
    <lineage>
        <taxon>Eukaryota</taxon>
        <taxon>Fungi</taxon>
        <taxon>Dikarya</taxon>
        <taxon>Ascomycota</taxon>
        <taxon>Saccharomycotina</taxon>
        <taxon>Saccharomycetes</taxon>
        <taxon>Saccharomycetales</taxon>
        <taxon>Saccharomycetaceae</taxon>
        <taxon>Zygosaccharomyces</taxon>
    </lineage>
</organism>
<evidence type="ECO:0000313" key="8">
    <source>
        <dbReference type="Proteomes" id="UP000019375"/>
    </source>
</evidence>
<gene>
    <name evidence="7" type="ORF">BN860_03510g</name>
</gene>
<protein>
    <submittedName>
        <fullName evidence="7">ZYBA0S03-03510g1_1</fullName>
    </submittedName>
</protein>
<feature type="transmembrane region" description="Helical" evidence="5">
    <location>
        <begin position="195"/>
        <end position="216"/>
    </location>
</feature>
<evidence type="ECO:0000256" key="2">
    <source>
        <dbReference type="ARBA" id="ARBA00022692"/>
    </source>
</evidence>
<comment type="subcellular location">
    <subcellularLocation>
        <location evidence="1">Membrane</location>
        <topology evidence="1">Multi-pass membrane protein</topology>
    </subcellularLocation>
</comment>
<keyword evidence="8" id="KW-1185">Reference proteome</keyword>
<feature type="domain" description="Sugar phosphate transporter" evidence="6">
    <location>
        <begin position="188"/>
        <end position="369"/>
    </location>
</feature>
<dbReference type="AlphaFoldDB" id="A0A8J2T5D4"/>
<feature type="transmembrane region" description="Helical" evidence="5">
    <location>
        <begin position="45"/>
        <end position="62"/>
    </location>
</feature>